<dbReference type="GO" id="GO:0007032">
    <property type="term" value="P:endosome organization"/>
    <property type="evidence" value="ECO:0007669"/>
    <property type="project" value="TreeGrafter"/>
</dbReference>
<dbReference type="GO" id="GO:0005768">
    <property type="term" value="C:endosome"/>
    <property type="evidence" value="ECO:0007669"/>
    <property type="project" value="UniProtKB-SubCell"/>
</dbReference>
<keyword evidence="5" id="KW-0813">Transport</keyword>
<comment type="similarity">
    <text evidence="3">Belongs to the KXD1 family.</text>
</comment>
<dbReference type="Proteomes" id="UP000697127">
    <property type="component" value="Unassembled WGS sequence"/>
</dbReference>
<evidence type="ECO:0000256" key="7">
    <source>
        <dbReference type="ARBA" id="ARBA00029808"/>
    </source>
</evidence>
<reference evidence="9" key="1">
    <citation type="submission" date="2020-11" db="EMBL/GenBank/DDBJ databases">
        <title>Kefir isolates.</title>
        <authorList>
            <person name="Marcisauskas S."/>
            <person name="Kim Y."/>
            <person name="Blasche S."/>
        </authorList>
    </citation>
    <scope>NUCLEOTIDE SEQUENCE</scope>
    <source>
        <strain evidence="9">Olga-1</strain>
    </source>
</reference>
<dbReference type="AlphaFoldDB" id="A0A9P7BD49"/>
<evidence type="ECO:0000256" key="3">
    <source>
        <dbReference type="ARBA" id="ARBA00005913"/>
    </source>
</evidence>
<dbReference type="OrthoDB" id="4089816at2759"/>
<sequence length="225" mass="25344">MLSNEENDCGEVTSNLSGERYAVIGRPINTSETTGIETENFTEFHPTLKETSSQNVKDINKEREDIGVYSDIDNEDTIEDELVLERLRSTSPIGQQSIEKPSLIPNESRFNAIEYLIGSLSMALDSLTFDKTLVIQSKMAGELNNSSNDVLKAIEEMEISLKEHIIKYNNLKNNIIPEIESNLRKGTKLANKLTAYVKKEYPIEYSKGKAKILDNLTEDEEGLYS</sequence>
<accession>A0A9P7BD49</accession>
<proteinExistence type="inferred from homology"/>
<feature type="domain" description="KxDL" evidence="8">
    <location>
        <begin position="119"/>
        <end position="205"/>
    </location>
</feature>
<gene>
    <name evidence="9" type="primary">KXD1</name>
    <name evidence="9" type="ORF">C6P40_003920</name>
</gene>
<dbReference type="GO" id="GO:0032880">
    <property type="term" value="P:regulation of protein localization"/>
    <property type="evidence" value="ECO:0007669"/>
    <property type="project" value="TreeGrafter"/>
</dbReference>
<evidence type="ECO:0000256" key="6">
    <source>
        <dbReference type="ARBA" id="ARBA00022753"/>
    </source>
</evidence>
<evidence type="ECO:0000313" key="9">
    <source>
        <dbReference type="EMBL" id="KAG0686506.1"/>
    </source>
</evidence>
<evidence type="ECO:0000259" key="8">
    <source>
        <dbReference type="Pfam" id="PF10241"/>
    </source>
</evidence>
<dbReference type="GO" id="GO:0031083">
    <property type="term" value="C:BLOC-1 complex"/>
    <property type="evidence" value="ECO:0007669"/>
    <property type="project" value="TreeGrafter"/>
</dbReference>
<dbReference type="InterPro" id="IPR019371">
    <property type="entry name" value="KxDL_dom"/>
</dbReference>
<name>A0A9P7BD49_9ASCO</name>
<evidence type="ECO:0000256" key="5">
    <source>
        <dbReference type="ARBA" id="ARBA00022448"/>
    </source>
</evidence>
<protein>
    <recommendedName>
        <fullName evidence="4">Biogenesis of lysosome-related organelles complex 1 subunit KXD1</fullName>
    </recommendedName>
    <alternativeName>
        <fullName evidence="7">KxDL homolog</fullName>
    </alternativeName>
</protein>
<comment type="function">
    <text evidence="1">Component of the biogenesis of lysosome-related organelles complex-1 (BLOC-1) involved in endosomal cargo sorting.</text>
</comment>
<dbReference type="InterPro" id="IPR051390">
    <property type="entry name" value="BLOC-1_subunit_KXD1"/>
</dbReference>
<evidence type="ECO:0000313" key="10">
    <source>
        <dbReference type="Proteomes" id="UP000697127"/>
    </source>
</evidence>
<dbReference type="PANTHER" id="PTHR37787:SF1">
    <property type="entry name" value="BIOGENESIS OF LYSOSOME-RELATED ORGANELLES COMPLEX 1 SUBUNIT KXD1"/>
    <property type="match status" value="1"/>
</dbReference>
<organism evidence="9 10">
    <name type="scientific">Pichia californica</name>
    <dbReference type="NCBI Taxonomy" id="460514"/>
    <lineage>
        <taxon>Eukaryota</taxon>
        <taxon>Fungi</taxon>
        <taxon>Dikarya</taxon>
        <taxon>Ascomycota</taxon>
        <taxon>Saccharomycotina</taxon>
        <taxon>Pichiomycetes</taxon>
        <taxon>Pichiales</taxon>
        <taxon>Pichiaceae</taxon>
        <taxon>Pichia</taxon>
    </lineage>
</organism>
<keyword evidence="6" id="KW-0967">Endosome</keyword>
<comment type="caution">
    <text evidence="9">The sequence shown here is derived from an EMBL/GenBank/DDBJ whole genome shotgun (WGS) entry which is preliminary data.</text>
</comment>
<dbReference type="Pfam" id="PF10241">
    <property type="entry name" value="KxDL"/>
    <property type="match status" value="1"/>
</dbReference>
<keyword evidence="10" id="KW-1185">Reference proteome</keyword>
<evidence type="ECO:0000256" key="1">
    <source>
        <dbReference type="ARBA" id="ARBA00002069"/>
    </source>
</evidence>
<comment type="subcellular location">
    <subcellularLocation>
        <location evidence="2">Endosome</location>
    </subcellularLocation>
</comment>
<evidence type="ECO:0000256" key="2">
    <source>
        <dbReference type="ARBA" id="ARBA00004177"/>
    </source>
</evidence>
<evidence type="ECO:0000256" key="4">
    <source>
        <dbReference type="ARBA" id="ARBA00016207"/>
    </source>
</evidence>
<dbReference type="PANTHER" id="PTHR37787">
    <property type="entry name" value="BIOGENESIS OF LYSOSOME-RELATED ORGANELLES COMPLEX 1 SUBUNIT KXD1"/>
    <property type="match status" value="1"/>
</dbReference>
<dbReference type="EMBL" id="PUHW01000473">
    <property type="protein sequence ID" value="KAG0686506.1"/>
    <property type="molecule type" value="Genomic_DNA"/>
</dbReference>